<dbReference type="AlphaFoldDB" id="A0A8H9M9C0"/>
<evidence type="ECO:0000256" key="1">
    <source>
        <dbReference type="SAM" id="SignalP"/>
    </source>
</evidence>
<comment type="caution">
    <text evidence="3">The sequence shown here is derived from an EMBL/GenBank/DDBJ whole genome shotgun (WGS) entry which is preliminary data.</text>
</comment>
<protein>
    <recommendedName>
        <fullName evidence="2">DUF4232 domain-containing protein</fullName>
    </recommendedName>
</protein>
<proteinExistence type="predicted"/>
<accession>A0A8H9M9C0</accession>
<reference evidence="3" key="1">
    <citation type="journal article" date="2014" name="Int. J. Syst. Evol. Microbiol.">
        <title>Complete genome sequence of Corynebacterium casei LMG S-19264T (=DSM 44701T), isolated from a smear-ripened cheese.</title>
        <authorList>
            <consortium name="US DOE Joint Genome Institute (JGI-PGF)"/>
            <person name="Walter F."/>
            <person name="Albersmeier A."/>
            <person name="Kalinowski J."/>
            <person name="Ruckert C."/>
        </authorList>
    </citation>
    <scope>NUCLEOTIDE SEQUENCE</scope>
    <source>
        <strain evidence="3">CGMCC 4.7679</strain>
    </source>
</reference>
<dbReference type="InterPro" id="IPR025326">
    <property type="entry name" value="DUF4232"/>
</dbReference>
<evidence type="ECO:0000313" key="3">
    <source>
        <dbReference type="EMBL" id="GHF40159.1"/>
    </source>
</evidence>
<sequence>MVPLAFRAMRVVTIAGTVLLLAALAACGQVAPYDNGVDPRLLTIGPTRSPSPAPAEPVPGRCPAPGLSVAAGQVDAALGHRASVLTATNCGVAPLVLDGYPAVRLLDGVRAPLAVTVVHGMSYMARDPGPARFTLAPGEQALSVLSWSNTVTDGDPAAGEYAEVVAVPGAEAQALPLDTDLGTTGQLTVTAWARTLLN</sequence>
<dbReference type="Pfam" id="PF14016">
    <property type="entry name" value="DUF4232"/>
    <property type="match status" value="1"/>
</dbReference>
<keyword evidence="4" id="KW-1185">Reference proteome</keyword>
<organism evidence="3 4">
    <name type="scientific">Amycolatopsis bartoniae</name>
    <dbReference type="NCBI Taxonomy" id="941986"/>
    <lineage>
        <taxon>Bacteria</taxon>
        <taxon>Bacillati</taxon>
        <taxon>Actinomycetota</taxon>
        <taxon>Actinomycetes</taxon>
        <taxon>Pseudonocardiales</taxon>
        <taxon>Pseudonocardiaceae</taxon>
        <taxon>Amycolatopsis</taxon>
    </lineage>
</organism>
<keyword evidence="1" id="KW-0732">Signal</keyword>
<gene>
    <name evidence="3" type="ORF">GCM10017566_11920</name>
</gene>
<dbReference type="EMBL" id="BNAV01000001">
    <property type="protein sequence ID" value="GHF40159.1"/>
    <property type="molecule type" value="Genomic_DNA"/>
</dbReference>
<dbReference type="PROSITE" id="PS51257">
    <property type="entry name" value="PROKAR_LIPOPROTEIN"/>
    <property type="match status" value="1"/>
</dbReference>
<evidence type="ECO:0000259" key="2">
    <source>
        <dbReference type="Pfam" id="PF14016"/>
    </source>
</evidence>
<dbReference type="Proteomes" id="UP000658656">
    <property type="component" value="Unassembled WGS sequence"/>
</dbReference>
<name>A0A8H9M9C0_9PSEU</name>
<evidence type="ECO:0000313" key="4">
    <source>
        <dbReference type="Proteomes" id="UP000658656"/>
    </source>
</evidence>
<feature type="signal peptide" evidence="1">
    <location>
        <begin position="1"/>
        <end position="25"/>
    </location>
</feature>
<feature type="chain" id="PRO_5034230758" description="DUF4232 domain-containing protein" evidence="1">
    <location>
        <begin position="26"/>
        <end position="198"/>
    </location>
</feature>
<feature type="domain" description="DUF4232" evidence="2">
    <location>
        <begin position="62"/>
        <end position="192"/>
    </location>
</feature>
<reference evidence="3" key="2">
    <citation type="submission" date="2020-09" db="EMBL/GenBank/DDBJ databases">
        <authorList>
            <person name="Sun Q."/>
            <person name="Zhou Y."/>
        </authorList>
    </citation>
    <scope>NUCLEOTIDE SEQUENCE</scope>
    <source>
        <strain evidence="3">CGMCC 4.7679</strain>
    </source>
</reference>